<keyword evidence="1" id="KW-0805">Transcription regulation</keyword>
<evidence type="ECO:0000256" key="1">
    <source>
        <dbReference type="ARBA" id="ARBA00023015"/>
    </source>
</evidence>
<evidence type="ECO:0000313" key="6">
    <source>
        <dbReference type="Proteomes" id="UP000284333"/>
    </source>
</evidence>
<dbReference type="SMART" id="SM00347">
    <property type="entry name" value="HTH_MARR"/>
    <property type="match status" value="1"/>
</dbReference>
<dbReference type="PROSITE" id="PS50995">
    <property type="entry name" value="HTH_MARR_2"/>
    <property type="match status" value="1"/>
</dbReference>
<gene>
    <name evidence="5" type="ORF">EF834_05930</name>
</gene>
<keyword evidence="6" id="KW-1185">Reference proteome</keyword>
<dbReference type="PANTHER" id="PTHR42756">
    <property type="entry name" value="TRANSCRIPTIONAL REGULATOR, MARR"/>
    <property type="match status" value="1"/>
</dbReference>
<evidence type="ECO:0000313" key="5">
    <source>
        <dbReference type="EMBL" id="RVW04596.1"/>
    </source>
</evidence>
<keyword evidence="2" id="KW-0238">DNA-binding</keyword>
<dbReference type="EMBL" id="RKLN01000002">
    <property type="protein sequence ID" value="RVW04596.1"/>
    <property type="molecule type" value="Genomic_DNA"/>
</dbReference>
<dbReference type="OrthoDB" id="3216907at2"/>
<dbReference type="PRINTS" id="PR00598">
    <property type="entry name" value="HTHMARR"/>
</dbReference>
<sequence>MDERSASSPRMAMDEAFLMSTQLSELMERGVKALGLTSLRARMLHAILQLGPMRQRQISDVLGCSTQQVAAVLDVLSDRGLIERRPDPNDRRAHLVTLTETGGALADQLESHRAAVAEWLLKDLPPEKLDAFMLVAQEIRRRAVAPPSM</sequence>
<organism evidence="5 6">
    <name type="scientific">Rhodococcus spongiicola</name>
    <dbReference type="NCBI Taxonomy" id="2487352"/>
    <lineage>
        <taxon>Bacteria</taxon>
        <taxon>Bacillati</taxon>
        <taxon>Actinomycetota</taxon>
        <taxon>Actinomycetes</taxon>
        <taxon>Mycobacteriales</taxon>
        <taxon>Nocardiaceae</taxon>
        <taxon>Rhodococcus</taxon>
    </lineage>
</organism>
<name>A0A3S3ZNB6_9NOCA</name>
<dbReference type="InterPro" id="IPR000835">
    <property type="entry name" value="HTH_MarR-typ"/>
</dbReference>
<evidence type="ECO:0000259" key="4">
    <source>
        <dbReference type="PROSITE" id="PS50995"/>
    </source>
</evidence>
<dbReference type="SUPFAM" id="SSF46785">
    <property type="entry name" value="Winged helix' DNA-binding domain"/>
    <property type="match status" value="1"/>
</dbReference>
<dbReference type="InterPro" id="IPR036388">
    <property type="entry name" value="WH-like_DNA-bd_sf"/>
</dbReference>
<dbReference type="RefSeq" id="WP_127946298.1">
    <property type="nucleotide sequence ID" value="NZ_RKLN01000002.1"/>
</dbReference>
<comment type="caution">
    <text evidence="5">The sequence shown here is derived from an EMBL/GenBank/DDBJ whole genome shotgun (WGS) entry which is preliminary data.</text>
</comment>
<keyword evidence="3" id="KW-0804">Transcription</keyword>
<dbReference type="GO" id="GO:0003677">
    <property type="term" value="F:DNA binding"/>
    <property type="evidence" value="ECO:0007669"/>
    <property type="project" value="UniProtKB-KW"/>
</dbReference>
<accession>A0A3S3ZNB6</accession>
<protein>
    <submittedName>
        <fullName evidence="5">MarR family transcriptional regulator</fullName>
    </submittedName>
</protein>
<dbReference type="PANTHER" id="PTHR42756:SF1">
    <property type="entry name" value="TRANSCRIPTIONAL REPRESSOR OF EMRAB OPERON"/>
    <property type="match status" value="1"/>
</dbReference>
<dbReference type="Pfam" id="PF12802">
    <property type="entry name" value="MarR_2"/>
    <property type="match status" value="1"/>
</dbReference>
<evidence type="ECO:0000256" key="2">
    <source>
        <dbReference type="ARBA" id="ARBA00023125"/>
    </source>
</evidence>
<dbReference type="AlphaFoldDB" id="A0A3S3ZNB6"/>
<feature type="domain" description="HTH marR-type" evidence="4">
    <location>
        <begin position="1"/>
        <end position="141"/>
    </location>
</feature>
<proteinExistence type="predicted"/>
<evidence type="ECO:0000256" key="3">
    <source>
        <dbReference type="ARBA" id="ARBA00023163"/>
    </source>
</evidence>
<dbReference type="Proteomes" id="UP000284333">
    <property type="component" value="Unassembled WGS sequence"/>
</dbReference>
<dbReference type="InterPro" id="IPR036390">
    <property type="entry name" value="WH_DNA-bd_sf"/>
</dbReference>
<dbReference type="GO" id="GO:0003700">
    <property type="term" value="F:DNA-binding transcription factor activity"/>
    <property type="evidence" value="ECO:0007669"/>
    <property type="project" value="InterPro"/>
</dbReference>
<reference evidence="5 6" key="1">
    <citation type="submission" date="2018-11" db="EMBL/GenBank/DDBJ databases">
        <title>Rhodococcus spongicola sp. nov. and Rhodococcus xishaensis sp. nov. from marine sponges.</title>
        <authorList>
            <person name="Li L."/>
            <person name="Lin H.W."/>
        </authorList>
    </citation>
    <scope>NUCLEOTIDE SEQUENCE [LARGE SCALE GENOMIC DNA]</scope>
    <source>
        <strain evidence="5 6">LHW50502</strain>
    </source>
</reference>
<dbReference type="Gene3D" id="1.10.10.10">
    <property type="entry name" value="Winged helix-like DNA-binding domain superfamily/Winged helix DNA-binding domain"/>
    <property type="match status" value="1"/>
</dbReference>